<sequence>MYGAWKRFIKLIQNELGQHDSNKFEVGINIAKKLENYPQEKFDEVLRDFSNAHERDFGQLDSPEDVVVSSNEILGGLEAELDGISEEEDIPGAVVIAIDSIKDLLTSLPPWISNSLVFLKELFQLLGIRK</sequence>
<dbReference type="AlphaFoldDB" id="A0A918RSH5"/>
<evidence type="ECO:0000313" key="1">
    <source>
        <dbReference type="EMBL" id="GHA09338.1"/>
    </source>
</evidence>
<reference evidence="1" key="1">
    <citation type="journal article" date="2014" name="Int. J. Syst. Evol. Microbiol.">
        <title>Complete genome sequence of Corynebacterium casei LMG S-19264T (=DSM 44701T), isolated from a smear-ripened cheese.</title>
        <authorList>
            <consortium name="US DOE Joint Genome Institute (JGI-PGF)"/>
            <person name="Walter F."/>
            <person name="Albersmeier A."/>
            <person name="Kalinowski J."/>
            <person name="Ruckert C."/>
        </authorList>
    </citation>
    <scope>NUCLEOTIDE SEQUENCE</scope>
    <source>
        <strain evidence="1">KCTC 12711</strain>
    </source>
</reference>
<protein>
    <submittedName>
        <fullName evidence="1">Uncharacterized protein</fullName>
    </submittedName>
</protein>
<proteinExistence type="predicted"/>
<name>A0A918RSH5_9GAMM</name>
<gene>
    <name evidence="1" type="ORF">GCM10008090_19160</name>
</gene>
<keyword evidence="2" id="KW-1185">Reference proteome</keyword>
<accession>A0A918RSH5</accession>
<dbReference type="EMBL" id="BMXA01000002">
    <property type="protein sequence ID" value="GHA09338.1"/>
    <property type="molecule type" value="Genomic_DNA"/>
</dbReference>
<comment type="caution">
    <text evidence="1">The sequence shown here is derived from an EMBL/GenBank/DDBJ whole genome shotgun (WGS) entry which is preliminary data.</text>
</comment>
<dbReference type="Proteomes" id="UP000614811">
    <property type="component" value="Unassembled WGS sequence"/>
</dbReference>
<evidence type="ECO:0000313" key="2">
    <source>
        <dbReference type="Proteomes" id="UP000614811"/>
    </source>
</evidence>
<organism evidence="1 2">
    <name type="scientific">Arenicella chitinivorans</name>
    <dbReference type="NCBI Taxonomy" id="1329800"/>
    <lineage>
        <taxon>Bacteria</taxon>
        <taxon>Pseudomonadati</taxon>
        <taxon>Pseudomonadota</taxon>
        <taxon>Gammaproteobacteria</taxon>
        <taxon>Arenicellales</taxon>
        <taxon>Arenicellaceae</taxon>
        <taxon>Arenicella</taxon>
    </lineage>
</organism>
<reference evidence="1" key="2">
    <citation type="submission" date="2020-09" db="EMBL/GenBank/DDBJ databases">
        <authorList>
            <person name="Sun Q."/>
            <person name="Kim S."/>
        </authorList>
    </citation>
    <scope>NUCLEOTIDE SEQUENCE</scope>
    <source>
        <strain evidence="1">KCTC 12711</strain>
    </source>
</reference>